<dbReference type="PANTHER" id="PTHR16228">
    <property type="entry name" value="DIVALENT CATION TRANSPORTER SOLUTE CARRIER FAMILY 41"/>
    <property type="match status" value="1"/>
</dbReference>
<feature type="domain" description="SLC41A/MgtE integral membrane" evidence="19">
    <location>
        <begin position="186"/>
        <end position="320"/>
    </location>
</feature>
<comment type="catalytic activity">
    <reaction evidence="11">
        <text>Mg(2+)(in) = Mg(2+)(out)</text>
        <dbReference type="Rhea" id="RHEA:29827"/>
        <dbReference type="ChEBI" id="CHEBI:18420"/>
    </reaction>
</comment>
<feature type="transmembrane region" description="Helical" evidence="17">
    <location>
        <begin position="525"/>
        <end position="550"/>
    </location>
</feature>
<dbReference type="InterPro" id="IPR045349">
    <property type="entry name" value="SLC41A1-3"/>
</dbReference>
<comment type="function">
    <text evidence="17">Acts as a magnesium transporter.</text>
</comment>
<feature type="transmembrane region" description="Helical" evidence="17">
    <location>
        <begin position="261"/>
        <end position="288"/>
    </location>
</feature>
<keyword evidence="3 17" id="KW-0813">Transport</keyword>
<feature type="transmembrane region" description="Helical" evidence="17">
    <location>
        <begin position="333"/>
        <end position="352"/>
    </location>
</feature>
<evidence type="ECO:0000313" key="21">
    <source>
        <dbReference type="RefSeq" id="XP_026094890.1"/>
    </source>
</evidence>
<dbReference type="OrthoDB" id="5791097at2759"/>
<evidence type="ECO:0000256" key="1">
    <source>
        <dbReference type="ARBA" id="ARBA00004651"/>
    </source>
</evidence>
<keyword evidence="8 17" id="KW-1133">Transmembrane helix</keyword>
<evidence type="ECO:0000256" key="7">
    <source>
        <dbReference type="ARBA" id="ARBA00022842"/>
    </source>
</evidence>
<evidence type="ECO:0000256" key="11">
    <source>
        <dbReference type="ARBA" id="ARBA00034269"/>
    </source>
</evidence>
<evidence type="ECO:0000256" key="5">
    <source>
        <dbReference type="ARBA" id="ARBA00022692"/>
    </source>
</evidence>
<protein>
    <recommendedName>
        <fullName evidence="17">Solute carrier family 41 member</fullName>
    </recommendedName>
</protein>
<dbReference type="GO" id="GO:0030001">
    <property type="term" value="P:metal ion transport"/>
    <property type="evidence" value="ECO:0007669"/>
    <property type="project" value="UniProtKB-UniRule"/>
</dbReference>
<dbReference type="GO" id="GO:0008324">
    <property type="term" value="F:monoatomic cation transmembrane transporter activity"/>
    <property type="evidence" value="ECO:0007669"/>
    <property type="project" value="UniProtKB-UniRule"/>
</dbReference>
<feature type="transmembrane region" description="Helical" evidence="17">
    <location>
        <begin position="145"/>
        <end position="167"/>
    </location>
</feature>
<comment type="catalytic activity">
    <reaction evidence="15">
        <text>Ni(2+)(in) = Ni(2+)(out)</text>
        <dbReference type="Rhea" id="RHEA:29831"/>
        <dbReference type="ChEBI" id="CHEBI:49786"/>
    </reaction>
</comment>
<comment type="catalytic activity">
    <reaction evidence="12">
        <text>Mn(2+)(in) = Mn(2+)(out)</text>
        <dbReference type="Rhea" id="RHEA:28699"/>
        <dbReference type="ChEBI" id="CHEBI:29035"/>
    </reaction>
</comment>
<evidence type="ECO:0000256" key="10">
    <source>
        <dbReference type="ARBA" id="ARBA00023136"/>
    </source>
</evidence>
<keyword evidence="7 17" id="KW-0460">Magnesium</keyword>
<comment type="function">
    <text evidence="16">Acts as a plasma-membrane magnesium transporter. Can also mediate the transport of other divalent metal cations in an order of Ba(2+) &gt; Ni(2+) &gt; Co(2+) &gt; Fe(2+) &gt; Mn(2+).</text>
</comment>
<keyword evidence="9 17" id="KW-0406">Ion transport</keyword>
<dbReference type="Proteomes" id="UP000515129">
    <property type="component" value="Chromosome 50"/>
</dbReference>
<dbReference type="AlphaFoldDB" id="A0A6P6MDW7"/>
<dbReference type="GO" id="GO:0022890">
    <property type="term" value="F:inorganic cation transmembrane transporter activity"/>
    <property type="evidence" value="ECO:0007669"/>
    <property type="project" value="UniProtKB-UniRule"/>
</dbReference>
<comment type="catalytic activity">
    <reaction evidence="14">
        <text>Co(2+)(in) = Co(2+)(out)</text>
        <dbReference type="Rhea" id="RHEA:28578"/>
        <dbReference type="ChEBI" id="CHEBI:48828"/>
    </reaction>
</comment>
<evidence type="ECO:0000256" key="4">
    <source>
        <dbReference type="ARBA" id="ARBA00022475"/>
    </source>
</evidence>
<dbReference type="FunFam" id="1.10.357.20:FF:000001">
    <property type="entry name" value="Solute carrier family 41 member 2"/>
    <property type="match status" value="1"/>
</dbReference>
<evidence type="ECO:0000259" key="19">
    <source>
        <dbReference type="Pfam" id="PF01769"/>
    </source>
</evidence>
<feature type="region of interest" description="Disordered" evidence="18">
    <location>
        <begin position="87"/>
        <end position="109"/>
    </location>
</feature>
<feature type="domain" description="SLC41A/MgtE integral membrane" evidence="19">
    <location>
        <begin position="401"/>
        <end position="542"/>
    </location>
</feature>
<evidence type="ECO:0000256" key="6">
    <source>
        <dbReference type="ARBA" id="ARBA00022737"/>
    </source>
</evidence>
<dbReference type="SUPFAM" id="SSF161093">
    <property type="entry name" value="MgtE membrane domain-like"/>
    <property type="match status" value="2"/>
</dbReference>
<keyword evidence="10 17" id="KW-0472">Membrane</keyword>
<sequence>MRNGCQMNSWAFVSSAQRVASQTCIDSTATVSLLVMCVRLNEREESEKELDNHHMFSFFSFLVLGLCCLEQKECQLTSAHLSSGENGHQFIPETRRPDRTSSFSSKEFSESDPLFHNEFYGTALASGTISEIHGQAMPSESVRALVIQILFPFLLSGFGTVLAGMLLDVVQHWDVFRNVTEIFILVPPLLGLKGNLEMTMASRLSTAVNVGRIGSSSEKWNLIIGNLALKQVQATVLGFLAALVASALGWILQEELIVNHVALLCCCSTVTAFTASLLQGIVMVGVIVGSKKVGVNPDNIATPTAASLGDIITLGLLAVISQGFFYCMEPYPYITYLVCGFFLCLTPMWVILSFRHPESQKLLFSSWEPVITAMLISSLGGLILDHTITDPKLEGVVLYSPVINGVGGNLVSIQASRIATYLHFHCPLGELPGDVKGCYSQCCSFCTTGPNGRSAQVLLTLAIPGHLVFLYTIYLIQGSPDPPTPVFFFFYLTAASTQVFLLLGIVDVMVHCLWKCGRDPDSFSIPYLTALADLLGTGFLTLCFLLMSLVT</sequence>
<keyword evidence="6" id="KW-0677">Repeat</keyword>
<gene>
    <name evidence="21" type="primary">slc41a2a</name>
</gene>
<accession>A0A6P6MDW7</accession>
<organism evidence="20 21">
    <name type="scientific">Carassius auratus</name>
    <name type="common">Goldfish</name>
    <dbReference type="NCBI Taxonomy" id="7957"/>
    <lineage>
        <taxon>Eukaryota</taxon>
        <taxon>Metazoa</taxon>
        <taxon>Chordata</taxon>
        <taxon>Craniata</taxon>
        <taxon>Vertebrata</taxon>
        <taxon>Euteleostomi</taxon>
        <taxon>Actinopterygii</taxon>
        <taxon>Neopterygii</taxon>
        <taxon>Teleostei</taxon>
        <taxon>Ostariophysi</taxon>
        <taxon>Cypriniformes</taxon>
        <taxon>Cyprinidae</taxon>
        <taxon>Cyprininae</taxon>
        <taxon>Carassius</taxon>
    </lineage>
</organism>
<evidence type="ECO:0000313" key="20">
    <source>
        <dbReference type="Proteomes" id="UP000515129"/>
    </source>
</evidence>
<keyword evidence="4" id="KW-1003">Cell membrane</keyword>
<keyword evidence="20" id="KW-1185">Reference proteome</keyword>
<feature type="transmembrane region" description="Helical" evidence="17">
    <location>
        <begin position="488"/>
        <end position="513"/>
    </location>
</feature>
<proteinExistence type="inferred from homology"/>
<name>A0A6P6MDW7_CARAU</name>
<evidence type="ECO:0000256" key="12">
    <source>
        <dbReference type="ARBA" id="ARBA00036173"/>
    </source>
</evidence>
<comment type="subcellular location">
    <subcellularLocation>
        <location evidence="1">Cell membrane</location>
        <topology evidence="1">Multi-pass membrane protein</topology>
    </subcellularLocation>
    <subcellularLocation>
        <location evidence="17">Membrane</location>
        <topology evidence="17">Multi-pass membrane protein</topology>
    </subcellularLocation>
</comment>
<dbReference type="InterPro" id="IPR006667">
    <property type="entry name" value="SLC41_membr_dom"/>
</dbReference>
<dbReference type="Gene3D" id="1.10.357.20">
    <property type="entry name" value="SLC41 divalent cation transporters, integral membrane domain"/>
    <property type="match status" value="2"/>
</dbReference>
<evidence type="ECO:0000256" key="9">
    <source>
        <dbReference type="ARBA" id="ARBA00023065"/>
    </source>
</evidence>
<dbReference type="Pfam" id="PF01769">
    <property type="entry name" value="MgtE"/>
    <property type="match status" value="2"/>
</dbReference>
<evidence type="ECO:0000256" key="17">
    <source>
        <dbReference type="RuleBase" id="RU369007"/>
    </source>
</evidence>
<evidence type="ECO:0000256" key="8">
    <source>
        <dbReference type="ARBA" id="ARBA00022989"/>
    </source>
</evidence>
<comment type="similarity">
    <text evidence="2 17">Belongs to the SLC41A transporter family.</text>
</comment>
<feature type="transmembrane region" description="Helical" evidence="17">
    <location>
        <begin position="457"/>
        <end position="476"/>
    </location>
</feature>
<dbReference type="InterPro" id="IPR036739">
    <property type="entry name" value="SLC41_membr_dom_sf"/>
</dbReference>
<dbReference type="CTD" id="564932"/>
<dbReference type="GO" id="GO:0005886">
    <property type="term" value="C:plasma membrane"/>
    <property type="evidence" value="ECO:0007669"/>
    <property type="project" value="UniProtKB-SubCell"/>
</dbReference>
<evidence type="ECO:0000256" key="14">
    <source>
        <dbReference type="ARBA" id="ARBA00036245"/>
    </source>
</evidence>
<evidence type="ECO:0000256" key="2">
    <source>
        <dbReference type="ARBA" id="ARBA00009749"/>
    </source>
</evidence>
<comment type="catalytic activity">
    <reaction evidence="13">
        <text>Fe(2+)(in) = Fe(2+)(out)</text>
        <dbReference type="Rhea" id="RHEA:28486"/>
        <dbReference type="ChEBI" id="CHEBI:29033"/>
    </reaction>
</comment>
<evidence type="ECO:0000256" key="16">
    <source>
        <dbReference type="ARBA" id="ARBA00046252"/>
    </source>
</evidence>
<dbReference type="PANTHER" id="PTHR16228:SF25">
    <property type="entry name" value="SOLUTE CARRIER FAMILY 41 MEMBER 2"/>
    <property type="match status" value="1"/>
</dbReference>
<dbReference type="KEGG" id="caua:113066961"/>
<feature type="transmembrane region" description="Helical" evidence="17">
    <location>
        <begin position="300"/>
        <end position="321"/>
    </location>
</feature>
<evidence type="ECO:0000256" key="15">
    <source>
        <dbReference type="ARBA" id="ARBA00036293"/>
    </source>
</evidence>
<feature type="transmembrane region" description="Helical" evidence="17">
    <location>
        <begin position="232"/>
        <end position="252"/>
    </location>
</feature>
<evidence type="ECO:0000256" key="18">
    <source>
        <dbReference type="SAM" id="MobiDB-lite"/>
    </source>
</evidence>
<feature type="transmembrane region" description="Helical" evidence="17">
    <location>
        <begin position="364"/>
        <end position="384"/>
    </location>
</feature>
<evidence type="ECO:0000256" key="13">
    <source>
        <dbReference type="ARBA" id="ARBA00036243"/>
    </source>
</evidence>
<reference evidence="21" key="1">
    <citation type="submission" date="2025-08" db="UniProtKB">
        <authorList>
            <consortium name="RefSeq"/>
        </authorList>
    </citation>
    <scope>IDENTIFICATION</scope>
    <source>
        <strain evidence="21">Wakin</strain>
        <tissue evidence="21">Muscle</tissue>
    </source>
</reference>
<evidence type="ECO:0000256" key="3">
    <source>
        <dbReference type="ARBA" id="ARBA00022448"/>
    </source>
</evidence>
<keyword evidence="5 17" id="KW-0812">Transmembrane</keyword>
<dbReference type="RefSeq" id="XP_026094890.1">
    <property type="nucleotide sequence ID" value="XM_026239105.1"/>
</dbReference>